<reference evidence="1" key="1">
    <citation type="submission" date="2010-04" db="EMBL/GenBank/DDBJ databases">
        <authorList>
            <person name="Reid K.E."/>
            <person name="Liao N."/>
            <person name="Chan S."/>
            <person name="Docking R."/>
            <person name="Taylor G."/>
            <person name="Moore R."/>
            <person name="Mayo M."/>
            <person name="Munro S."/>
            <person name="King J."/>
            <person name="Yanchuk A."/>
            <person name="Holt R."/>
            <person name="Jones S."/>
            <person name="Marra M."/>
            <person name="Ritland C.E."/>
            <person name="Ritland K."/>
            <person name="Bohlmann J."/>
        </authorList>
    </citation>
    <scope>NUCLEOTIDE SEQUENCE</scope>
    <source>
        <tissue evidence="1">Bud</tissue>
    </source>
</reference>
<name>D5AE88_PICSI</name>
<dbReference type="AlphaFoldDB" id="D5AE88"/>
<proteinExistence type="evidence at transcript level"/>
<accession>D5AE88</accession>
<organism evidence="1">
    <name type="scientific">Picea sitchensis</name>
    <name type="common">Sitka spruce</name>
    <name type="synonym">Pinus sitchensis</name>
    <dbReference type="NCBI Taxonomy" id="3332"/>
    <lineage>
        <taxon>Eukaryota</taxon>
        <taxon>Viridiplantae</taxon>
        <taxon>Streptophyta</taxon>
        <taxon>Embryophyta</taxon>
        <taxon>Tracheophyta</taxon>
        <taxon>Spermatophyta</taxon>
        <taxon>Pinopsida</taxon>
        <taxon>Pinidae</taxon>
        <taxon>Conifers I</taxon>
        <taxon>Pinales</taxon>
        <taxon>Pinaceae</taxon>
        <taxon>Picea</taxon>
    </lineage>
</organism>
<evidence type="ECO:0000313" key="1">
    <source>
        <dbReference type="EMBL" id="ADE77857.1"/>
    </source>
</evidence>
<sequence>MHLGFQECCVSFPLISLSGFHDAVIKSGFCVHLGFQECCVSFPLISLSGFHLTSCCPVDAYDGVKYTSRCTMRVSFD</sequence>
<protein>
    <submittedName>
        <fullName evidence="1">Uncharacterized protein</fullName>
    </submittedName>
</protein>
<dbReference type="EMBL" id="BT124619">
    <property type="protein sequence ID" value="ADE77857.1"/>
    <property type="molecule type" value="mRNA"/>
</dbReference>